<dbReference type="EMBL" id="AYRZ02000004">
    <property type="protein sequence ID" value="PHT82815.1"/>
    <property type="molecule type" value="Genomic_DNA"/>
</dbReference>
<reference evidence="10 11" key="1">
    <citation type="journal article" date="2014" name="Nat. Genet.">
        <title>Genome sequence of the hot pepper provides insights into the evolution of pungency in Capsicum species.</title>
        <authorList>
            <person name="Kim S."/>
            <person name="Park M."/>
            <person name="Yeom S.I."/>
            <person name="Kim Y.M."/>
            <person name="Lee J.M."/>
            <person name="Lee H.A."/>
            <person name="Seo E."/>
            <person name="Choi J."/>
            <person name="Cheong K."/>
            <person name="Kim K.T."/>
            <person name="Jung K."/>
            <person name="Lee G.W."/>
            <person name="Oh S.K."/>
            <person name="Bae C."/>
            <person name="Kim S.B."/>
            <person name="Lee H.Y."/>
            <person name="Kim S.Y."/>
            <person name="Kim M.S."/>
            <person name="Kang B.C."/>
            <person name="Jo Y.D."/>
            <person name="Yang H.B."/>
            <person name="Jeong H.J."/>
            <person name="Kang W.H."/>
            <person name="Kwon J.K."/>
            <person name="Shin C."/>
            <person name="Lim J.Y."/>
            <person name="Park J.H."/>
            <person name="Huh J.H."/>
            <person name="Kim J.S."/>
            <person name="Kim B.D."/>
            <person name="Cohen O."/>
            <person name="Paran I."/>
            <person name="Suh M.C."/>
            <person name="Lee S.B."/>
            <person name="Kim Y.K."/>
            <person name="Shin Y."/>
            <person name="Noh S.J."/>
            <person name="Park J."/>
            <person name="Seo Y.S."/>
            <person name="Kwon S.Y."/>
            <person name="Kim H.A."/>
            <person name="Park J.M."/>
            <person name="Kim H.J."/>
            <person name="Choi S.B."/>
            <person name="Bosland P.W."/>
            <person name="Reeves G."/>
            <person name="Jo S.H."/>
            <person name="Lee B.W."/>
            <person name="Cho H.T."/>
            <person name="Choi H.S."/>
            <person name="Lee M.S."/>
            <person name="Yu Y."/>
            <person name="Do Choi Y."/>
            <person name="Park B.S."/>
            <person name="van Deynze A."/>
            <person name="Ashrafi H."/>
            <person name="Hill T."/>
            <person name="Kim W.T."/>
            <person name="Pai H.S."/>
            <person name="Ahn H.K."/>
            <person name="Yeam I."/>
            <person name="Giovannoni J.J."/>
            <person name="Rose J.K."/>
            <person name="Sorensen I."/>
            <person name="Lee S.J."/>
            <person name="Kim R.W."/>
            <person name="Choi I.Y."/>
            <person name="Choi B.S."/>
            <person name="Lim J.S."/>
            <person name="Lee Y.H."/>
            <person name="Choi D."/>
        </authorList>
    </citation>
    <scope>NUCLEOTIDE SEQUENCE [LARGE SCALE GENOMIC DNA]</scope>
    <source>
        <strain evidence="11">cv. CM334</strain>
    </source>
</reference>
<keyword evidence="5" id="KW-0238">DNA-binding</keyword>
<dbReference type="SMART" id="SM00380">
    <property type="entry name" value="AP2"/>
    <property type="match status" value="1"/>
</dbReference>
<dbReference type="Gramene" id="PHT82815">
    <property type="protein sequence ID" value="PHT82815"/>
    <property type="gene ID" value="T459_11258"/>
</dbReference>
<keyword evidence="6" id="KW-0010">Activator</keyword>
<keyword evidence="7" id="KW-0804">Transcription</keyword>
<dbReference type="InterPro" id="IPR001471">
    <property type="entry name" value="AP2/ERF_dom"/>
</dbReference>
<comment type="caution">
    <text evidence="10">The sequence shown here is derived from an EMBL/GenBank/DDBJ whole genome shotgun (WGS) entry which is preliminary data.</text>
</comment>
<organism evidence="10 11">
    <name type="scientific">Capsicum annuum</name>
    <name type="common">Capsicum pepper</name>
    <dbReference type="NCBI Taxonomy" id="4072"/>
    <lineage>
        <taxon>Eukaryota</taxon>
        <taxon>Viridiplantae</taxon>
        <taxon>Streptophyta</taxon>
        <taxon>Embryophyta</taxon>
        <taxon>Tracheophyta</taxon>
        <taxon>Spermatophyta</taxon>
        <taxon>Magnoliopsida</taxon>
        <taxon>eudicotyledons</taxon>
        <taxon>Gunneridae</taxon>
        <taxon>Pentapetalae</taxon>
        <taxon>asterids</taxon>
        <taxon>lamiids</taxon>
        <taxon>Solanales</taxon>
        <taxon>Solanaceae</taxon>
        <taxon>Solanoideae</taxon>
        <taxon>Capsiceae</taxon>
        <taxon>Capsicum</taxon>
    </lineage>
</organism>
<keyword evidence="11" id="KW-1185">Reference proteome</keyword>
<evidence type="ECO:0000313" key="10">
    <source>
        <dbReference type="EMBL" id="PHT82815.1"/>
    </source>
</evidence>
<dbReference type="OMA" id="QQSAHMW"/>
<keyword evidence="2" id="KW-0936">Ethylene signaling pathway</keyword>
<dbReference type="FunFam" id="3.30.730.10:FF:000001">
    <property type="entry name" value="Ethylene-responsive transcription factor 2"/>
    <property type="match status" value="1"/>
</dbReference>
<dbReference type="CDD" id="cd00018">
    <property type="entry name" value="AP2"/>
    <property type="match status" value="1"/>
</dbReference>
<feature type="domain" description="AP2/ERF" evidence="9">
    <location>
        <begin position="27"/>
        <end position="84"/>
    </location>
</feature>
<dbReference type="PROSITE" id="PS51032">
    <property type="entry name" value="AP2_ERF"/>
    <property type="match status" value="1"/>
</dbReference>
<protein>
    <submittedName>
        <fullName evidence="10">Ethylene-responsive transcription factor 9</fullName>
    </submittedName>
</protein>
<dbReference type="InterPro" id="IPR016177">
    <property type="entry name" value="DNA-bd_dom_sf"/>
</dbReference>
<dbReference type="GO" id="GO:0005634">
    <property type="term" value="C:nucleus"/>
    <property type="evidence" value="ECO:0007669"/>
    <property type="project" value="UniProtKB-SubCell"/>
</dbReference>
<dbReference type="GO" id="GO:0009873">
    <property type="term" value="P:ethylene-activated signaling pathway"/>
    <property type="evidence" value="ECO:0007669"/>
    <property type="project" value="UniProtKB-KW"/>
</dbReference>
<gene>
    <name evidence="10" type="ORF">T459_11258</name>
</gene>
<dbReference type="InterPro" id="IPR036955">
    <property type="entry name" value="AP2/ERF_dom_sf"/>
</dbReference>
<dbReference type="PIRSF" id="PIRSF038123">
    <property type="entry name" value="PTI6"/>
    <property type="match status" value="1"/>
</dbReference>
<dbReference type="PANTHER" id="PTHR31677:SF212">
    <property type="entry name" value="ETHYLENE-RESPONSIVE TRANSCRIPTION FACTOR 8"/>
    <property type="match status" value="1"/>
</dbReference>
<evidence type="ECO:0000256" key="1">
    <source>
        <dbReference type="ARBA" id="ARBA00004123"/>
    </source>
</evidence>
<evidence type="ECO:0000256" key="3">
    <source>
        <dbReference type="ARBA" id="ARBA00022821"/>
    </source>
</evidence>
<evidence type="ECO:0000256" key="2">
    <source>
        <dbReference type="ARBA" id="ARBA00022745"/>
    </source>
</evidence>
<evidence type="ECO:0000259" key="9">
    <source>
        <dbReference type="PROSITE" id="PS51032"/>
    </source>
</evidence>
<evidence type="ECO:0000256" key="6">
    <source>
        <dbReference type="ARBA" id="ARBA00023159"/>
    </source>
</evidence>
<dbReference type="GO" id="GO:0003677">
    <property type="term" value="F:DNA binding"/>
    <property type="evidence" value="ECO:0007669"/>
    <property type="project" value="UniProtKB-KW"/>
</dbReference>
<dbReference type="PANTHER" id="PTHR31677">
    <property type="entry name" value="AP2 DOMAIN CLASS TRANSCRIPTION FACTOR"/>
    <property type="match status" value="1"/>
</dbReference>
<name>A0A2G2ZLJ8_CAPAN</name>
<dbReference type="SUPFAM" id="SSF54171">
    <property type="entry name" value="DNA-binding domain"/>
    <property type="match status" value="1"/>
</dbReference>
<evidence type="ECO:0000256" key="5">
    <source>
        <dbReference type="ARBA" id="ARBA00023125"/>
    </source>
</evidence>
<keyword evidence="3" id="KW-0611">Plant defense</keyword>
<dbReference type="PRINTS" id="PR00367">
    <property type="entry name" value="ETHRSPELEMNT"/>
</dbReference>
<dbReference type="Pfam" id="PF00847">
    <property type="entry name" value="AP2"/>
    <property type="match status" value="1"/>
</dbReference>
<evidence type="ECO:0000256" key="4">
    <source>
        <dbReference type="ARBA" id="ARBA00023015"/>
    </source>
</evidence>
<dbReference type="GO" id="GO:0003700">
    <property type="term" value="F:DNA-binding transcription factor activity"/>
    <property type="evidence" value="ECO:0007669"/>
    <property type="project" value="InterPro"/>
</dbReference>
<evidence type="ECO:0000256" key="8">
    <source>
        <dbReference type="ARBA" id="ARBA00023242"/>
    </source>
</evidence>
<keyword evidence="8" id="KW-0539">Nucleus</keyword>
<reference evidence="10 11" key="2">
    <citation type="journal article" date="2017" name="Genome Biol.">
        <title>New reference genome sequences of hot pepper reveal the massive evolution of plant disease-resistance genes by retroduplication.</title>
        <authorList>
            <person name="Kim S."/>
            <person name="Park J."/>
            <person name="Yeom S.I."/>
            <person name="Kim Y.M."/>
            <person name="Seo E."/>
            <person name="Kim K.T."/>
            <person name="Kim M.S."/>
            <person name="Lee J.M."/>
            <person name="Cheong K."/>
            <person name="Shin H.S."/>
            <person name="Kim S.B."/>
            <person name="Han K."/>
            <person name="Lee J."/>
            <person name="Park M."/>
            <person name="Lee H.A."/>
            <person name="Lee H.Y."/>
            <person name="Lee Y."/>
            <person name="Oh S."/>
            <person name="Lee J.H."/>
            <person name="Choi E."/>
            <person name="Choi E."/>
            <person name="Lee S.E."/>
            <person name="Jeon J."/>
            <person name="Kim H."/>
            <person name="Choi G."/>
            <person name="Song H."/>
            <person name="Lee J."/>
            <person name="Lee S.C."/>
            <person name="Kwon J.K."/>
            <person name="Lee H.Y."/>
            <person name="Koo N."/>
            <person name="Hong Y."/>
            <person name="Kim R.W."/>
            <person name="Kang W.H."/>
            <person name="Huh J.H."/>
            <person name="Kang B.C."/>
            <person name="Yang T.J."/>
            <person name="Lee Y.H."/>
            <person name="Bennetzen J.L."/>
            <person name="Choi D."/>
        </authorList>
    </citation>
    <scope>NUCLEOTIDE SEQUENCE [LARGE SCALE GENOMIC DNA]</scope>
    <source>
        <strain evidence="11">cv. CM334</strain>
    </source>
</reference>
<dbReference type="STRING" id="4072.A0A2G2ZLJ8"/>
<keyword evidence="4" id="KW-0805">Transcription regulation</keyword>
<sequence length="90" mass="10295">MPPPQKMARRHRRTAVATATAIEKEVHYRGVRKRSWEKYAAEIRDPHRKCQVWLGTFDTAVEAAMAYDAAAIKFRGVKAKTKFPIPVDLT</sequence>
<evidence type="ECO:0000313" key="11">
    <source>
        <dbReference type="Proteomes" id="UP000222542"/>
    </source>
</evidence>
<dbReference type="AlphaFoldDB" id="A0A2G2ZLJ8"/>
<dbReference type="Gene3D" id="3.30.730.10">
    <property type="entry name" value="AP2/ERF domain"/>
    <property type="match status" value="1"/>
</dbReference>
<proteinExistence type="predicted"/>
<dbReference type="GO" id="GO:0006952">
    <property type="term" value="P:defense response"/>
    <property type="evidence" value="ECO:0007669"/>
    <property type="project" value="UniProtKB-KW"/>
</dbReference>
<dbReference type="Proteomes" id="UP000222542">
    <property type="component" value="Unassembled WGS sequence"/>
</dbReference>
<evidence type="ECO:0000256" key="7">
    <source>
        <dbReference type="ARBA" id="ARBA00023163"/>
    </source>
</evidence>
<comment type="subcellular location">
    <subcellularLocation>
        <location evidence="1">Nucleus</location>
    </subcellularLocation>
</comment>
<accession>A0A2G2ZLJ8</accession>